<evidence type="ECO:0000313" key="2">
    <source>
        <dbReference type="Proteomes" id="UP000215914"/>
    </source>
</evidence>
<keyword evidence="2" id="KW-1185">Reference proteome</keyword>
<gene>
    <name evidence="1" type="ORF">HannXRQ_Chr17g0538051</name>
</gene>
<dbReference type="EMBL" id="CM007906">
    <property type="protein sequence ID" value="OTF85262.1"/>
    <property type="molecule type" value="Genomic_DNA"/>
</dbReference>
<organism evidence="1 2">
    <name type="scientific">Helianthus annuus</name>
    <name type="common">Common sunflower</name>
    <dbReference type="NCBI Taxonomy" id="4232"/>
    <lineage>
        <taxon>Eukaryota</taxon>
        <taxon>Viridiplantae</taxon>
        <taxon>Streptophyta</taxon>
        <taxon>Embryophyta</taxon>
        <taxon>Tracheophyta</taxon>
        <taxon>Spermatophyta</taxon>
        <taxon>Magnoliopsida</taxon>
        <taxon>eudicotyledons</taxon>
        <taxon>Gunneridae</taxon>
        <taxon>Pentapetalae</taxon>
        <taxon>asterids</taxon>
        <taxon>campanulids</taxon>
        <taxon>Asterales</taxon>
        <taxon>Asteraceae</taxon>
        <taxon>Asteroideae</taxon>
        <taxon>Heliantheae alliance</taxon>
        <taxon>Heliantheae</taxon>
        <taxon>Helianthus</taxon>
    </lineage>
</organism>
<sequence>MMHYICTYYQKKIVDDKQILSLPLRQTTINWWSNTRKLIWSNNGWFIEESWSNA</sequence>
<dbReference type="AlphaFoldDB" id="A0A251RLT7"/>
<dbReference type="Proteomes" id="UP000215914">
    <property type="component" value="Chromosome 17"/>
</dbReference>
<protein>
    <submittedName>
        <fullName evidence="1">Uncharacterized protein</fullName>
    </submittedName>
</protein>
<name>A0A251RLT7_HELAN</name>
<reference evidence="2" key="1">
    <citation type="journal article" date="2017" name="Nature">
        <title>The sunflower genome provides insights into oil metabolism, flowering and Asterid evolution.</title>
        <authorList>
            <person name="Badouin H."/>
            <person name="Gouzy J."/>
            <person name="Grassa C.J."/>
            <person name="Murat F."/>
            <person name="Staton S.E."/>
            <person name="Cottret L."/>
            <person name="Lelandais-Briere C."/>
            <person name="Owens G.L."/>
            <person name="Carrere S."/>
            <person name="Mayjonade B."/>
            <person name="Legrand L."/>
            <person name="Gill N."/>
            <person name="Kane N.C."/>
            <person name="Bowers J.E."/>
            <person name="Hubner S."/>
            <person name="Bellec A."/>
            <person name="Berard A."/>
            <person name="Berges H."/>
            <person name="Blanchet N."/>
            <person name="Boniface M.C."/>
            <person name="Brunel D."/>
            <person name="Catrice O."/>
            <person name="Chaidir N."/>
            <person name="Claudel C."/>
            <person name="Donnadieu C."/>
            <person name="Faraut T."/>
            <person name="Fievet G."/>
            <person name="Helmstetter N."/>
            <person name="King M."/>
            <person name="Knapp S.J."/>
            <person name="Lai Z."/>
            <person name="Le Paslier M.C."/>
            <person name="Lippi Y."/>
            <person name="Lorenzon L."/>
            <person name="Mandel J.R."/>
            <person name="Marage G."/>
            <person name="Marchand G."/>
            <person name="Marquand E."/>
            <person name="Bret-Mestries E."/>
            <person name="Morien E."/>
            <person name="Nambeesan S."/>
            <person name="Nguyen T."/>
            <person name="Pegot-Espagnet P."/>
            <person name="Pouilly N."/>
            <person name="Raftis F."/>
            <person name="Sallet E."/>
            <person name="Schiex T."/>
            <person name="Thomas J."/>
            <person name="Vandecasteele C."/>
            <person name="Vares D."/>
            <person name="Vear F."/>
            <person name="Vautrin S."/>
            <person name="Crespi M."/>
            <person name="Mangin B."/>
            <person name="Burke J.M."/>
            <person name="Salse J."/>
            <person name="Munos S."/>
            <person name="Vincourt P."/>
            <person name="Rieseberg L.H."/>
            <person name="Langlade N.B."/>
        </authorList>
    </citation>
    <scope>NUCLEOTIDE SEQUENCE [LARGE SCALE GENOMIC DNA]</scope>
    <source>
        <strain evidence="2">cv. SF193</strain>
    </source>
</reference>
<evidence type="ECO:0000313" key="1">
    <source>
        <dbReference type="EMBL" id="OTF85262.1"/>
    </source>
</evidence>
<accession>A0A251RLT7</accession>
<dbReference type="InParanoid" id="A0A251RLT7"/>
<proteinExistence type="predicted"/>